<dbReference type="RefSeq" id="WP_178643277.1">
    <property type="nucleotide sequence ID" value="NZ_JBBMEJ010000002.1"/>
</dbReference>
<dbReference type="EMBL" id="JBBMEJ010000002">
    <property type="protein sequence ID" value="MEQ2369914.1"/>
    <property type="molecule type" value="Genomic_DNA"/>
</dbReference>
<name>A0ABV1BBA4_9FIRM</name>
<accession>A0ABV1BBA4</accession>
<reference evidence="1 2" key="1">
    <citation type="submission" date="2024-03" db="EMBL/GenBank/DDBJ databases">
        <title>Human intestinal bacterial collection.</title>
        <authorList>
            <person name="Pauvert C."/>
            <person name="Hitch T.C.A."/>
            <person name="Clavel T."/>
        </authorList>
    </citation>
    <scope>NUCLEOTIDE SEQUENCE [LARGE SCALE GENOMIC DNA]</scope>
    <source>
        <strain evidence="1 2">CLA-JM-H16</strain>
    </source>
</reference>
<evidence type="ECO:0000313" key="2">
    <source>
        <dbReference type="Proteomes" id="UP001473063"/>
    </source>
</evidence>
<gene>
    <name evidence="1" type="ORF">WMO28_02980</name>
</gene>
<comment type="caution">
    <text evidence="1">The sequence shown here is derived from an EMBL/GenBank/DDBJ whole genome shotgun (WGS) entry which is preliminary data.</text>
</comment>
<keyword evidence="2" id="KW-1185">Reference proteome</keyword>
<protein>
    <submittedName>
        <fullName evidence="1">Uncharacterized protein</fullName>
    </submittedName>
</protein>
<evidence type="ECO:0000313" key="1">
    <source>
        <dbReference type="EMBL" id="MEQ2369914.1"/>
    </source>
</evidence>
<dbReference type="Proteomes" id="UP001473063">
    <property type="component" value="Unassembled WGS sequence"/>
</dbReference>
<organism evidence="1 2">
    <name type="scientific">Blautia aquisgranensis</name>
    <dbReference type="NCBI Taxonomy" id="3133153"/>
    <lineage>
        <taxon>Bacteria</taxon>
        <taxon>Bacillati</taxon>
        <taxon>Bacillota</taxon>
        <taxon>Clostridia</taxon>
        <taxon>Lachnospirales</taxon>
        <taxon>Lachnospiraceae</taxon>
        <taxon>Blautia</taxon>
    </lineage>
</organism>
<proteinExistence type="predicted"/>
<sequence length="46" mass="5031">MIRQCVADMKVTEIACGASAASGQEGERLNVWQESDIPEDFSGRIM</sequence>